<keyword evidence="2" id="KW-0238">DNA-binding</keyword>
<dbReference type="EMBL" id="JACXIZ010000024">
    <property type="protein sequence ID" value="MBD2846491.1"/>
    <property type="molecule type" value="Genomic_DNA"/>
</dbReference>
<dbReference type="RefSeq" id="WP_190918964.1">
    <property type="nucleotide sequence ID" value="NZ_JACXIZ010000024.1"/>
</dbReference>
<evidence type="ECO:0000313" key="5">
    <source>
        <dbReference type="EMBL" id="MBD2846491.1"/>
    </source>
</evidence>
<name>A0A927BTH0_9BACL</name>
<dbReference type="InterPro" id="IPR009057">
    <property type="entry name" value="Homeodomain-like_sf"/>
</dbReference>
<dbReference type="InterPro" id="IPR020449">
    <property type="entry name" value="Tscrpt_reg_AraC-type_HTH"/>
</dbReference>
<keyword evidence="6" id="KW-1185">Reference proteome</keyword>
<dbReference type="Proteomes" id="UP000621560">
    <property type="component" value="Unassembled WGS sequence"/>
</dbReference>
<protein>
    <submittedName>
        <fullName evidence="5">Helix-turn-helix transcriptional regulator</fullName>
    </submittedName>
</protein>
<dbReference type="Pfam" id="PF02311">
    <property type="entry name" value="AraC_binding"/>
    <property type="match status" value="1"/>
</dbReference>
<reference evidence="5" key="1">
    <citation type="submission" date="2020-09" db="EMBL/GenBank/DDBJ databases">
        <title>A novel bacterium of genus Paenibacillus, isolated from South China Sea.</title>
        <authorList>
            <person name="Huang H."/>
            <person name="Mo K."/>
            <person name="Hu Y."/>
        </authorList>
    </citation>
    <scope>NUCLEOTIDE SEQUENCE</scope>
    <source>
        <strain evidence="5">IB182496</strain>
    </source>
</reference>
<dbReference type="GO" id="GO:0003700">
    <property type="term" value="F:DNA-binding transcription factor activity"/>
    <property type="evidence" value="ECO:0007669"/>
    <property type="project" value="InterPro"/>
</dbReference>
<keyword evidence="3" id="KW-0804">Transcription</keyword>
<evidence type="ECO:0000256" key="3">
    <source>
        <dbReference type="ARBA" id="ARBA00023163"/>
    </source>
</evidence>
<proteinExistence type="predicted"/>
<dbReference type="Gene3D" id="2.60.120.10">
    <property type="entry name" value="Jelly Rolls"/>
    <property type="match status" value="1"/>
</dbReference>
<dbReference type="PANTHER" id="PTHR46796">
    <property type="entry name" value="HTH-TYPE TRANSCRIPTIONAL ACTIVATOR RHAS-RELATED"/>
    <property type="match status" value="1"/>
</dbReference>
<evidence type="ECO:0000259" key="4">
    <source>
        <dbReference type="PROSITE" id="PS01124"/>
    </source>
</evidence>
<accession>A0A927BTH0</accession>
<gene>
    <name evidence="5" type="ORF">IDH44_14915</name>
</gene>
<dbReference type="InterPro" id="IPR018060">
    <property type="entry name" value="HTH_AraC"/>
</dbReference>
<dbReference type="AlphaFoldDB" id="A0A927BTH0"/>
<sequence>MTRQPVSLREEMSMPDPQFPVKLHHTRFSGQGVTLFPPHWHRHFELLRFVTGEARIECNSKPCHVRAGDIVAINSNDLHHGVCLSEDLRYEVLIVDLELLQSRSLDAAQTKYLAPVAHNQILFRNHIAADEALHETVTALARELQDRPYGYELSVKSLLYRLFAQLLRGYVATWLTESQSRQRLRNLERFAPVFGHIEAHYADTISIETLAGLAGLSRYHFSRLFKELTGRTVSDYITRTRLLEADHLLRNSDLSITEIALATGFGDLSYFSRAYKRYNHAAPSDIRRRS</sequence>
<dbReference type="GO" id="GO:0043565">
    <property type="term" value="F:sequence-specific DNA binding"/>
    <property type="evidence" value="ECO:0007669"/>
    <property type="project" value="InterPro"/>
</dbReference>
<dbReference type="InterPro" id="IPR014710">
    <property type="entry name" value="RmlC-like_jellyroll"/>
</dbReference>
<evidence type="ECO:0000313" key="6">
    <source>
        <dbReference type="Proteomes" id="UP000621560"/>
    </source>
</evidence>
<dbReference type="CDD" id="cd02208">
    <property type="entry name" value="cupin_RmlC-like"/>
    <property type="match status" value="1"/>
</dbReference>
<dbReference type="PRINTS" id="PR00032">
    <property type="entry name" value="HTHARAC"/>
</dbReference>
<dbReference type="SMART" id="SM00342">
    <property type="entry name" value="HTH_ARAC"/>
    <property type="match status" value="1"/>
</dbReference>
<organism evidence="5 6">
    <name type="scientific">Paenibacillus sabuli</name>
    <dbReference type="NCBI Taxonomy" id="2772509"/>
    <lineage>
        <taxon>Bacteria</taxon>
        <taxon>Bacillati</taxon>
        <taxon>Bacillota</taxon>
        <taxon>Bacilli</taxon>
        <taxon>Bacillales</taxon>
        <taxon>Paenibacillaceae</taxon>
        <taxon>Paenibacillus</taxon>
    </lineage>
</organism>
<evidence type="ECO:0000256" key="2">
    <source>
        <dbReference type="ARBA" id="ARBA00023125"/>
    </source>
</evidence>
<dbReference type="Gene3D" id="1.10.10.60">
    <property type="entry name" value="Homeodomain-like"/>
    <property type="match status" value="2"/>
</dbReference>
<dbReference type="Pfam" id="PF12833">
    <property type="entry name" value="HTH_18"/>
    <property type="match status" value="1"/>
</dbReference>
<feature type="domain" description="HTH araC/xylS-type" evidence="4">
    <location>
        <begin position="191"/>
        <end position="289"/>
    </location>
</feature>
<dbReference type="InterPro" id="IPR003313">
    <property type="entry name" value="AraC-bd"/>
</dbReference>
<comment type="caution">
    <text evidence="5">The sequence shown here is derived from an EMBL/GenBank/DDBJ whole genome shotgun (WGS) entry which is preliminary data.</text>
</comment>
<evidence type="ECO:0000256" key="1">
    <source>
        <dbReference type="ARBA" id="ARBA00023015"/>
    </source>
</evidence>
<dbReference type="SUPFAM" id="SSF46689">
    <property type="entry name" value="Homeodomain-like"/>
    <property type="match status" value="2"/>
</dbReference>
<keyword evidence="1" id="KW-0805">Transcription regulation</keyword>
<dbReference type="InterPro" id="IPR037923">
    <property type="entry name" value="HTH-like"/>
</dbReference>
<dbReference type="SUPFAM" id="SSF51215">
    <property type="entry name" value="Regulatory protein AraC"/>
    <property type="match status" value="1"/>
</dbReference>
<dbReference type="InterPro" id="IPR050204">
    <property type="entry name" value="AraC_XylS_family_regulators"/>
</dbReference>
<dbReference type="PROSITE" id="PS01124">
    <property type="entry name" value="HTH_ARAC_FAMILY_2"/>
    <property type="match status" value="1"/>
</dbReference>